<dbReference type="Pfam" id="PF02606">
    <property type="entry name" value="LpxK"/>
    <property type="match status" value="1"/>
</dbReference>
<reference evidence="14 15" key="1">
    <citation type="submission" date="2016-11" db="EMBL/GenBank/DDBJ databases">
        <authorList>
            <person name="Jaros S."/>
            <person name="Januszkiewicz K."/>
            <person name="Wedrychowicz H."/>
        </authorList>
    </citation>
    <scope>NUCLEOTIDE SEQUENCE [LARGE SCALE GENOMIC DNA]</scope>
    <source>
        <strain evidence="14 15">DSM 25660</strain>
    </source>
</reference>
<dbReference type="PANTHER" id="PTHR42724">
    <property type="entry name" value="TETRAACYLDISACCHARIDE 4'-KINASE"/>
    <property type="match status" value="1"/>
</dbReference>
<name>A0A1M5C3F4_9FLAO</name>
<evidence type="ECO:0000256" key="4">
    <source>
        <dbReference type="ARBA" id="ARBA00016436"/>
    </source>
</evidence>
<evidence type="ECO:0000256" key="11">
    <source>
        <dbReference type="ARBA" id="ARBA00023098"/>
    </source>
</evidence>
<dbReference type="GO" id="GO:0005886">
    <property type="term" value="C:plasma membrane"/>
    <property type="evidence" value="ECO:0007669"/>
    <property type="project" value="TreeGrafter"/>
</dbReference>
<sequence>MIILRILLFPLALLYGGITALRNKAYDWGILRSYTFPVPVIAVGNLSVGGTGKTPQIEQLIRLLHPHYRIATLSRGYRRKSKGYWVANDLTDPSSKEAIVGDEPYQIHRKFPEVTVAVDADRVRGITQLLARKPQPEVILLDDAFQHRRVKAGFYILLTAYDDLYCDDWMLPTGTLREFTSGVQRAHMIIVTKCPPNLSELAQQKIRQRLAASVPVFFSTIVYEDGVYDGQNRRAWSSVNKADCVFVTGIAKPKPFLEFVGATESQTLRFPDHHSFSTQDIERMNREFAGKTVITTEKDFVRLYGKGLELPLYYLPMQSQLLQHENQWKQLIQDYVGTSTRNR</sequence>
<dbReference type="GO" id="GO:0009029">
    <property type="term" value="F:lipid-A 4'-kinase activity"/>
    <property type="evidence" value="ECO:0007669"/>
    <property type="project" value="UniProtKB-UniRule"/>
</dbReference>
<dbReference type="GO" id="GO:0009244">
    <property type="term" value="P:lipopolysaccharide core region biosynthetic process"/>
    <property type="evidence" value="ECO:0007669"/>
    <property type="project" value="TreeGrafter"/>
</dbReference>
<dbReference type="InterPro" id="IPR027417">
    <property type="entry name" value="P-loop_NTPase"/>
</dbReference>
<evidence type="ECO:0000256" key="9">
    <source>
        <dbReference type="ARBA" id="ARBA00022777"/>
    </source>
</evidence>
<dbReference type="EC" id="2.7.1.130" evidence="3 13"/>
<gene>
    <name evidence="13" type="primary">lpxK</name>
    <name evidence="14" type="ORF">SAMN05444377_11085</name>
</gene>
<keyword evidence="9 13" id="KW-0418">Kinase</keyword>
<dbReference type="SUPFAM" id="SSF52540">
    <property type="entry name" value="P-loop containing nucleoside triphosphate hydrolases"/>
    <property type="match status" value="1"/>
</dbReference>
<feature type="binding site" evidence="13">
    <location>
        <begin position="47"/>
        <end position="54"/>
    </location>
    <ligand>
        <name>ATP</name>
        <dbReference type="ChEBI" id="CHEBI:30616"/>
    </ligand>
</feature>
<dbReference type="PANTHER" id="PTHR42724:SF1">
    <property type="entry name" value="TETRAACYLDISACCHARIDE 4'-KINASE, MITOCHONDRIAL-RELATED"/>
    <property type="match status" value="1"/>
</dbReference>
<evidence type="ECO:0000256" key="12">
    <source>
        <dbReference type="ARBA" id="ARBA00029757"/>
    </source>
</evidence>
<organism evidence="14 15">
    <name type="scientific">Flavobacterium fontis</name>
    <dbReference type="NCBI Taxonomy" id="1124188"/>
    <lineage>
        <taxon>Bacteria</taxon>
        <taxon>Pseudomonadati</taxon>
        <taxon>Bacteroidota</taxon>
        <taxon>Flavobacteriia</taxon>
        <taxon>Flavobacteriales</taxon>
        <taxon>Flavobacteriaceae</taxon>
        <taxon>Flavobacterium</taxon>
    </lineage>
</organism>
<dbReference type="OrthoDB" id="9766423at2"/>
<protein>
    <recommendedName>
        <fullName evidence="4 13">Tetraacyldisaccharide 4'-kinase</fullName>
        <ecNumber evidence="3 13">2.7.1.130</ecNumber>
    </recommendedName>
    <alternativeName>
        <fullName evidence="12 13">Lipid A 4'-kinase</fullName>
    </alternativeName>
</protein>
<comment type="catalytic activity">
    <reaction evidence="13">
        <text>a lipid A disaccharide + ATP = a lipid IVA + ADP + H(+)</text>
        <dbReference type="Rhea" id="RHEA:67840"/>
        <dbReference type="ChEBI" id="CHEBI:15378"/>
        <dbReference type="ChEBI" id="CHEBI:30616"/>
        <dbReference type="ChEBI" id="CHEBI:176343"/>
        <dbReference type="ChEBI" id="CHEBI:176425"/>
        <dbReference type="ChEBI" id="CHEBI:456216"/>
        <dbReference type="EC" id="2.7.1.130"/>
    </reaction>
</comment>
<dbReference type="InterPro" id="IPR003758">
    <property type="entry name" value="LpxK"/>
</dbReference>
<keyword evidence="11 13" id="KW-0443">Lipid metabolism</keyword>
<keyword evidence="8 13" id="KW-0547">Nucleotide-binding</keyword>
<evidence type="ECO:0000256" key="2">
    <source>
        <dbReference type="ARBA" id="ARBA00004870"/>
    </source>
</evidence>
<keyword evidence="15" id="KW-1185">Reference proteome</keyword>
<evidence type="ECO:0000256" key="10">
    <source>
        <dbReference type="ARBA" id="ARBA00022840"/>
    </source>
</evidence>
<evidence type="ECO:0000313" key="15">
    <source>
        <dbReference type="Proteomes" id="UP000184147"/>
    </source>
</evidence>
<evidence type="ECO:0000256" key="3">
    <source>
        <dbReference type="ARBA" id="ARBA00012071"/>
    </source>
</evidence>
<keyword evidence="10 13" id="KW-0067">ATP-binding</keyword>
<evidence type="ECO:0000256" key="5">
    <source>
        <dbReference type="ARBA" id="ARBA00022516"/>
    </source>
</evidence>
<evidence type="ECO:0000256" key="6">
    <source>
        <dbReference type="ARBA" id="ARBA00022556"/>
    </source>
</evidence>
<evidence type="ECO:0000313" key="14">
    <source>
        <dbReference type="EMBL" id="SHF49215.1"/>
    </source>
</evidence>
<comment type="similarity">
    <text evidence="13">Belongs to the LpxK family.</text>
</comment>
<dbReference type="Proteomes" id="UP000184147">
    <property type="component" value="Unassembled WGS sequence"/>
</dbReference>
<dbReference type="STRING" id="1124188.SAMN05444377_11085"/>
<accession>A0A1M5C3F4</accession>
<dbReference type="RefSeq" id="WP_073363624.1">
    <property type="nucleotide sequence ID" value="NZ_FQVQ01000010.1"/>
</dbReference>
<evidence type="ECO:0000256" key="8">
    <source>
        <dbReference type="ARBA" id="ARBA00022741"/>
    </source>
</evidence>
<dbReference type="AlphaFoldDB" id="A0A1M5C3F4"/>
<comment type="function">
    <text evidence="1 13">Transfers the gamma-phosphate of ATP to the 4'-position of a tetraacyldisaccharide 1-phosphate intermediate (termed DS-1-P) to form tetraacyldisaccharide 1,4'-bis-phosphate (lipid IVA).</text>
</comment>
<dbReference type="NCBIfam" id="TIGR00682">
    <property type="entry name" value="lpxK"/>
    <property type="match status" value="1"/>
</dbReference>
<keyword evidence="6 13" id="KW-0441">Lipid A biosynthesis</keyword>
<keyword evidence="5 13" id="KW-0444">Lipid biosynthesis</keyword>
<dbReference type="GO" id="GO:0005524">
    <property type="term" value="F:ATP binding"/>
    <property type="evidence" value="ECO:0007669"/>
    <property type="project" value="UniProtKB-UniRule"/>
</dbReference>
<comment type="pathway">
    <text evidence="2 13">Glycolipid biosynthesis; lipid IV(A) biosynthesis; lipid IV(A) from (3R)-3-hydroxytetradecanoyl-[acyl-carrier-protein] and UDP-N-acetyl-alpha-D-glucosamine: step 6/6.</text>
</comment>
<evidence type="ECO:0000256" key="1">
    <source>
        <dbReference type="ARBA" id="ARBA00002274"/>
    </source>
</evidence>
<proteinExistence type="inferred from homology"/>
<keyword evidence="7 13" id="KW-0808">Transferase</keyword>
<dbReference type="HAMAP" id="MF_00409">
    <property type="entry name" value="LpxK"/>
    <property type="match status" value="1"/>
</dbReference>
<evidence type="ECO:0000256" key="13">
    <source>
        <dbReference type="HAMAP-Rule" id="MF_00409"/>
    </source>
</evidence>
<dbReference type="EMBL" id="FQVQ01000010">
    <property type="protein sequence ID" value="SHF49215.1"/>
    <property type="molecule type" value="Genomic_DNA"/>
</dbReference>
<dbReference type="GO" id="GO:0009245">
    <property type="term" value="P:lipid A biosynthetic process"/>
    <property type="evidence" value="ECO:0007669"/>
    <property type="project" value="UniProtKB-UniRule"/>
</dbReference>
<evidence type="ECO:0000256" key="7">
    <source>
        <dbReference type="ARBA" id="ARBA00022679"/>
    </source>
</evidence>
<dbReference type="UniPathway" id="UPA00359">
    <property type="reaction ID" value="UER00482"/>
</dbReference>